<protein>
    <submittedName>
        <fullName evidence="1">Uncharacterized protein</fullName>
    </submittedName>
</protein>
<reference evidence="2" key="1">
    <citation type="submission" date="2021-11" db="EMBL/GenBank/DDBJ databases">
        <title>Cultivation dependent microbiological survey of springs from the worlds oldest radium mine currently devoted to the extraction of radon-saturated water.</title>
        <authorList>
            <person name="Kapinusova G."/>
            <person name="Smrhova T."/>
            <person name="Strejcek M."/>
            <person name="Suman J."/>
            <person name="Jani K."/>
            <person name="Pajer P."/>
            <person name="Uhlik O."/>
        </authorList>
    </citation>
    <scope>NUCLEOTIDE SEQUENCE [LARGE SCALE GENOMIC DNA]</scope>
    <source>
        <strain evidence="2">J379</strain>
    </source>
</reference>
<proteinExistence type="predicted"/>
<organism evidence="1 2">
    <name type="scientific">Svornostia abyssi</name>
    <dbReference type="NCBI Taxonomy" id="2898438"/>
    <lineage>
        <taxon>Bacteria</taxon>
        <taxon>Bacillati</taxon>
        <taxon>Actinomycetota</taxon>
        <taxon>Thermoleophilia</taxon>
        <taxon>Solirubrobacterales</taxon>
        <taxon>Baekduiaceae</taxon>
        <taxon>Svornostia</taxon>
    </lineage>
</organism>
<keyword evidence="2" id="KW-1185">Reference proteome</keyword>
<sequence>MEVLLVLGLIWLVLATGVVGLCTAAQQADRQSAVRAVPRGGDRRRLRRRARLPVRRPAACPEAVSWRLPVDRRS</sequence>
<dbReference type="EMBL" id="CP088295">
    <property type="protein sequence ID" value="UUY06049.1"/>
    <property type="molecule type" value="Genomic_DNA"/>
</dbReference>
<gene>
    <name evidence="1" type="ORF">LRS13_11205</name>
</gene>
<name>A0ABY5PN76_9ACTN</name>
<dbReference type="RefSeq" id="WP_353866480.1">
    <property type="nucleotide sequence ID" value="NZ_CP088295.1"/>
</dbReference>
<dbReference type="Proteomes" id="UP001058860">
    <property type="component" value="Chromosome"/>
</dbReference>
<accession>A0ABY5PN76</accession>
<evidence type="ECO:0000313" key="1">
    <source>
        <dbReference type="EMBL" id="UUY06049.1"/>
    </source>
</evidence>
<evidence type="ECO:0000313" key="2">
    <source>
        <dbReference type="Proteomes" id="UP001058860"/>
    </source>
</evidence>